<reference evidence="2 3" key="2">
    <citation type="submission" date="2014-07" db="EMBL/GenBank/DDBJ databases">
        <title>Porphyromonadaceae bacterium OUH 334697 = ATCC BAA-2682 = DSM 28341 draft genome.</title>
        <authorList>
            <person name="Sydenham T.V."/>
            <person name="Hasman H."/>
            <person name="Justesen U.S."/>
        </authorList>
    </citation>
    <scope>NUCLEOTIDE SEQUENCE [LARGE SCALE GENOMIC DNA]</scope>
    <source>
        <strain evidence="2 3">OUH 334697</strain>
    </source>
</reference>
<name>A0A0C3RFJ0_9PORP</name>
<dbReference type="EMBL" id="JPIT01000007">
    <property type="protein sequence ID" value="KIO47311.1"/>
    <property type="molecule type" value="Genomic_DNA"/>
</dbReference>
<gene>
    <name evidence="1" type="ORF">BA92_11635</name>
    <name evidence="2" type="ORF">IE90_01615</name>
</gene>
<organism evidence="1 4">
    <name type="scientific">Sanguibacteroides justesenii</name>
    <dbReference type="NCBI Taxonomy" id="1547597"/>
    <lineage>
        <taxon>Bacteria</taxon>
        <taxon>Pseudomonadati</taxon>
        <taxon>Bacteroidota</taxon>
        <taxon>Bacteroidia</taxon>
        <taxon>Bacteroidales</taxon>
        <taxon>Porphyromonadaceae</taxon>
        <taxon>Sanguibacteroides</taxon>
    </lineage>
</organism>
<dbReference type="RefSeq" id="WP_041502131.1">
    <property type="nucleotide sequence ID" value="NZ_JPIT01000007.1"/>
</dbReference>
<reference evidence="1 4" key="1">
    <citation type="submission" date="2014-07" db="EMBL/GenBank/DDBJ databases">
        <title>Porphyromonadaceae bacterium OUH 308042 = ATCC BAA-2681 = DSM 28342 draft genome.</title>
        <authorList>
            <person name="Sydenham T.V."/>
            <person name="Hasman H."/>
            <person name="Justensen U.S."/>
        </authorList>
    </citation>
    <scope>NUCLEOTIDE SEQUENCE [LARGE SCALE GENOMIC DNA]</scope>
    <source>
        <strain evidence="1 4">OUH 308042</strain>
    </source>
</reference>
<keyword evidence="4" id="KW-1185">Reference proteome</keyword>
<comment type="caution">
    <text evidence="1">The sequence shown here is derived from an EMBL/GenBank/DDBJ whole genome shotgun (WGS) entry which is preliminary data.</text>
</comment>
<accession>A0A0C3RFJ0</accession>
<evidence type="ECO:0000313" key="2">
    <source>
        <dbReference type="EMBL" id="KIO47311.1"/>
    </source>
</evidence>
<evidence type="ECO:0000313" key="3">
    <source>
        <dbReference type="Proteomes" id="UP000031937"/>
    </source>
</evidence>
<proteinExistence type="predicted"/>
<dbReference type="EMBL" id="JPIU01000040">
    <property type="protein sequence ID" value="KIO44029.1"/>
    <property type="molecule type" value="Genomic_DNA"/>
</dbReference>
<dbReference type="Proteomes" id="UP000031980">
    <property type="component" value="Unassembled WGS sequence"/>
</dbReference>
<evidence type="ECO:0000313" key="4">
    <source>
        <dbReference type="Proteomes" id="UP000031980"/>
    </source>
</evidence>
<protein>
    <submittedName>
        <fullName evidence="1">Uncharacterized protein</fullName>
    </submittedName>
</protein>
<evidence type="ECO:0000313" key="1">
    <source>
        <dbReference type="EMBL" id="KIO44029.1"/>
    </source>
</evidence>
<dbReference type="Proteomes" id="UP000031937">
    <property type="component" value="Unassembled WGS sequence"/>
</dbReference>
<dbReference type="AlphaFoldDB" id="A0A0C3RFJ0"/>
<sequence>MTERDIAIFWLNLDIEFIKQNSSYDVKPMFSGETMFISSRKYPIVHDILTDVSRGDFKDNNSSPMDDYLATEYLKGKSLKDALLDVRDVRIMKITETAPL</sequence>